<dbReference type="InterPro" id="IPR036179">
    <property type="entry name" value="Ig-like_dom_sf"/>
</dbReference>
<dbReference type="PANTHER" id="PTHR12231">
    <property type="entry name" value="CTX-RELATED TYPE I TRANSMEMBRANE PROTEIN"/>
    <property type="match status" value="1"/>
</dbReference>
<evidence type="ECO:0000256" key="5">
    <source>
        <dbReference type="ARBA" id="ARBA00023136"/>
    </source>
</evidence>
<dbReference type="InterPro" id="IPR051170">
    <property type="entry name" value="Neural/epithelial_adhesion"/>
</dbReference>
<dbReference type="InterPro" id="IPR003599">
    <property type="entry name" value="Ig_sub"/>
</dbReference>
<dbReference type="Pfam" id="PF13927">
    <property type="entry name" value="Ig_3"/>
    <property type="match status" value="1"/>
</dbReference>
<evidence type="ECO:0000256" key="8">
    <source>
        <dbReference type="ARBA" id="ARBA00023319"/>
    </source>
</evidence>
<evidence type="ECO:0000256" key="2">
    <source>
        <dbReference type="ARBA" id="ARBA00022475"/>
    </source>
</evidence>
<evidence type="ECO:0000256" key="6">
    <source>
        <dbReference type="ARBA" id="ARBA00023157"/>
    </source>
</evidence>
<dbReference type="SMART" id="SM00408">
    <property type="entry name" value="IGc2"/>
    <property type="match status" value="1"/>
</dbReference>
<keyword evidence="7" id="KW-0325">Glycoprotein</keyword>
<dbReference type="InterPro" id="IPR003598">
    <property type="entry name" value="Ig_sub2"/>
</dbReference>
<dbReference type="InterPro" id="IPR007110">
    <property type="entry name" value="Ig-like_dom"/>
</dbReference>
<dbReference type="FunFam" id="2.60.40.10:FF:000328">
    <property type="entry name" value="CLUMA_CG000981, isoform A"/>
    <property type="match status" value="1"/>
</dbReference>
<dbReference type="GO" id="GO:0043005">
    <property type="term" value="C:neuron projection"/>
    <property type="evidence" value="ECO:0007669"/>
    <property type="project" value="TreeGrafter"/>
</dbReference>
<accession>A0A811UEZ3</accession>
<dbReference type="PANTHER" id="PTHR12231:SF157">
    <property type="entry name" value="DPR-INTERACTING PROTEIN EPSILON-RELATED"/>
    <property type="match status" value="1"/>
</dbReference>
<evidence type="ECO:0000256" key="1">
    <source>
        <dbReference type="ARBA" id="ARBA00004236"/>
    </source>
</evidence>
<feature type="domain" description="Ig-like" evidence="9">
    <location>
        <begin position="40"/>
        <end position="131"/>
    </location>
</feature>
<keyword evidence="6" id="KW-1015">Disulfide bond</keyword>
<dbReference type="GO" id="GO:0005886">
    <property type="term" value="C:plasma membrane"/>
    <property type="evidence" value="ECO:0007669"/>
    <property type="project" value="UniProtKB-SubCell"/>
</dbReference>
<comment type="subcellular location">
    <subcellularLocation>
        <location evidence="1">Cell membrane</location>
    </subcellularLocation>
</comment>
<sequence length="146" mass="16514">MLWLRQRQLHFGVKDFQAKGSLIVTCDFMGYYAFSYRIPPNIDDTLTSSDVIVREGDNVTLRCKAKGSPEPSIRWRRDDGHKIVINKTMEVVEVDGEALELERISRLHMGAYLCIATNGVPPSVSKRINFSHGLDTPPVGWHTDVL</sequence>
<protein>
    <submittedName>
        <fullName evidence="10">(Mediterranean fruit fly) hypothetical protein</fullName>
    </submittedName>
</protein>
<dbReference type="PROSITE" id="PS50835">
    <property type="entry name" value="IG_LIKE"/>
    <property type="match status" value="1"/>
</dbReference>
<keyword evidence="8" id="KW-0393">Immunoglobulin domain</keyword>
<gene>
    <name evidence="10" type="ORF">CCAP1982_LOCUS6131</name>
</gene>
<keyword evidence="2" id="KW-1003">Cell membrane</keyword>
<keyword evidence="3" id="KW-0732">Signal</keyword>
<dbReference type="Gene3D" id="2.60.40.10">
    <property type="entry name" value="Immunoglobulins"/>
    <property type="match status" value="1"/>
</dbReference>
<dbReference type="AlphaFoldDB" id="A0A811UEZ3"/>
<keyword evidence="11" id="KW-1185">Reference proteome</keyword>
<evidence type="ECO:0000256" key="4">
    <source>
        <dbReference type="ARBA" id="ARBA00022737"/>
    </source>
</evidence>
<comment type="caution">
    <text evidence="10">The sequence shown here is derived from an EMBL/GenBank/DDBJ whole genome shotgun (WGS) entry which is preliminary data.</text>
</comment>
<organism evidence="10 11">
    <name type="scientific">Ceratitis capitata</name>
    <name type="common">Mediterranean fruit fly</name>
    <name type="synonym">Tephritis capitata</name>
    <dbReference type="NCBI Taxonomy" id="7213"/>
    <lineage>
        <taxon>Eukaryota</taxon>
        <taxon>Metazoa</taxon>
        <taxon>Ecdysozoa</taxon>
        <taxon>Arthropoda</taxon>
        <taxon>Hexapoda</taxon>
        <taxon>Insecta</taxon>
        <taxon>Pterygota</taxon>
        <taxon>Neoptera</taxon>
        <taxon>Endopterygota</taxon>
        <taxon>Diptera</taxon>
        <taxon>Brachycera</taxon>
        <taxon>Muscomorpha</taxon>
        <taxon>Tephritoidea</taxon>
        <taxon>Tephritidae</taxon>
        <taxon>Ceratitis</taxon>
        <taxon>Ceratitis</taxon>
    </lineage>
</organism>
<dbReference type="InterPro" id="IPR013783">
    <property type="entry name" value="Ig-like_fold"/>
</dbReference>
<dbReference type="SMART" id="SM00409">
    <property type="entry name" value="IG"/>
    <property type="match status" value="1"/>
</dbReference>
<name>A0A811UEZ3_CERCA</name>
<evidence type="ECO:0000313" key="11">
    <source>
        <dbReference type="Proteomes" id="UP000606786"/>
    </source>
</evidence>
<keyword evidence="5" id="KW-0472">Membrane</keyword>
<dbReference type="EMBL" id="CAJHJT010000012">
    <property type="protein sequence ID" value="CAD6997489.1"/>
    <property type="molecule type" value="Genomic_DNA"/>
</dbReference>
<dbReference type="SUPFAM" id="SSF48726">
    <property type="entry name" value="Immunoglobulin"/>
    <property type="match status" value="1"/>
</dbReference>
<dbReference type="Proteomes" id="UP000606786">
    <property type="component" value="Unassembled WGS sequence"/>
</dbReference>
<evidence type="ECO:0000256" key="7">
    <source>
        <dbReference type="ARBA" id="ARBA00023180"/>
    </source>
</evidence>
<keyword evidence="4" id="KW-0677">Repeat</keyword>
<proteinExistence type="predicted"/>
<reference evidence="10" key="1">
    <citation type="submission" date="2020-11" db="EMBL/GenBank/DDBJ databases">
        <authorList>
            <person name="Whitehead M."/>
        </authorList>
    </citation>
    <scope>NUCLEOTIDE SEQUENCE</scope>
    <source>
        <strain evidence="10">EGII</strain>
    </source>
</reference>
<evidence type="ECO:0000313" key="10">
    <source>
        <dbReference type="EMBL" id="CAD6997489.1"/>
    </source>
</evidence>
<evidence type="ECO:0000259" key="9">
    <source>
        <dbReference type="PROSITE" id="PS50835"/>
    </source>
</evidence>
<evidence type="ECO:0000256" key="3">
    <source>
        <dbReference type="ARBA" id="ARBA00022729"/>
    </source>
</evidence>